<dbReference type="EMBL" id="JAVREQ010000012">
    <property type="protein sequence ID" value="MDT0380128.1"/>
    <property type="molecule type" value="Genomic_DNA"/>
</dbReference>
<sequence length="642" mass="68453">MDGRTIGERVARRAGRLVGRGRELELFGRVLAGALDRNVLLVHGPGGIGKTTLLHAAAAAARADGRATRWVDARTIDPLPAALAAVLHDVTPGTVVFLDGFERIAAGAKELREEVLPRLPGDVVVVIAGRSSPDPGWFGGGWAQVALGVELAELSAEGSVELLAEHGVPAVPAREITRWTAGSPLALVLAAGAYHRHGRVAPEPGLVATLVRLTTAVEWDTTHYDALATCAIARRTTLELLAETLDAGGDAEGSFGWLSGLPFVDRVGDTVTLHDAVREPMRDSLLGARPARERTLRGRVAEHLHRRALLGDRTVITDLAHLLRSPELRWAYCWDGSSRYHADRIRAGDAEVLGTALAGRGYREWWAASEPYHRLSPRNVVVARDAGGAPVGYAIWLTPGSAPSSVLADDAFGRGCLRFAERACGSGEVVVWRDSVDLTGEAPETGSALAMLNIAVALRADVANPRHAVVPLFQHHQRLHAFCLAAGGTLVPELDTVVDGRPVCAYWIDYGPGGLHGHQRALVLRELGRSSAPRPAPAVDDVRTALEQYTVATELARHPLASGGAVEERAESVRAVLRDGVAAAFGEGRREEQLRTVLTQRYLEPGATSAAISRSLAISKATYFRRLTEAVERLAAHLAATG</sequence>
<proteinExistence type="predicted"/>
<evidence type="ECO:0008006" key="3">
    <source>
        <dbReference type="Google" id="ProtNLM"/>
    </source>
</evidence>
<protein>
    <recommendedName>
        <fullName evidence="3">ATP-binding protein</fullName>
    </recommendedName>
</protein>
<dbReference type="InterPro" id="IPR027417">
    <property type="entry name" value="P-loop_NTPase"/>
</dbReference>
<dbReference type="Gene3D" id="3.40.50.300">
    <property type="entry name" value="P-loop containing nucleotide triphosphate hydrolases"/>
    <property type="match status" value="1"/>
</dbReference>
<accession>A0ABU2NT15</accession>
<dbReference type="Proteomes" id="UP001183414">
    <property type="component" value="Unassembled WGS sequence"/>
</dbReference>
<dbReference type="SUPFAM" id="SSF52540">
    <property type="entry name" value="P-loop containing nucleoside triphosphate hydrolases"/>
    <property type="match status" value="1"/>
</dbReference>
<organism evidence="1 2">
    <name type="scientific">Streptomyces hazeniae</name>
    <dbReference type="NCBI Taxonomy" id="3075538"/>
    <lineage>
        <taxon>Bacteria</taxon>
        <taxon>Bacillati</taxon>
        <taxon>Actinomycetota</taxon>
        <taxon>Actinomycetes</taxon>
        <taxon>Kitasatosporales</taxon>
        <taxon>Streptomycetaceae</taxon>
        <taxon>Streptomyces</taxon>
    </lineage>
</organism>
<gene>
    <name evidence="1" type="ORF">RM572_15310</name>
</gene>
<name>A0ABU2NT15_9ACTN</name>
<evidence type="ECO:0000313" key="1">
    <source>
        <dbReference type="EMBL" id="MDT0380128.1"/>
    </source>
</evidence>
<comment type="caution">
    <text evidence="1">The sequence shown here is derived from an EMBL/GenBank/DDBJ whole genome shotgun (WGS) entry which is preliminary data.</text>
</comment>
<evidence type="ECO:0000313" key="2">
    <source>
        <dbReference type="Proteomes" id="UP001183414"/>
    </source>
</evidence>
<reference evidence="2" key="1">
    <citation type="submission" date="2023-07" db="EMBL/GenBank/DDBJ databases">
        <title>30 novel species of actinomycetes from the DSMZ collection.</title>
        <authorList>
            <person name="Nouioui I."/>
        </authorList>
    </citation>
    <scope>NUCLEOTIDE SEQUENCE [LARGE SCALE GENOMIC DNA]</scope>
    <source>
        <strain evidence="2">DSM 42041</strain>
    </source>
</reference>
<dbReference type="RefSeq" id="WP_311673902.1">
    <property type="nucleotide sequence ID" value="NZ_JAVREQ010000012.1"/>
</dbReference>
<keyword evidence="2" id="KW-1185">Reference proteome</keyword>